<dbReference type="RefSeq" id="WP_121722791.1">
    <property type="nucleotide sequence ID" value="NZ_RAWM01000018.1"/>
</dbReference>
<dbReference type="SUPFAM" id="SSF52096">
    <property type="entry name" value="ClpP/crotonase"/>
    <property type="match status" value="1"/>
</dbReference>
<protein>
    <recommendedName>
        <fullName evidence="2">ATP-dependent Clp protease proteolytic subunit</fullName>
    </recommendedName>
</protein>
<dbReference type="AlphaFoldDB" id="A0A3A8QQI0"/>
<keyword evidence="5" id="KW-1185">Reference proteome</keyword>
<dbReference type="PANTHER" id="PTHR10381:SF11">
    <property type="entry name" value="ATP-DEPENDENT CLP PROTEASE PROTEOLYTIC SUBUNIT, MITOCHONDRIAL"/>
    <property type="match status" value="1"/>
</dbReference>
<dbReference type="InterPro" id="IPR029045">
    <property type="entry name" value="ClpP/crotonase-like_dom_sf"/>
</dbReference>
<dbReference type="GO" id="GO:0006515">
    <property type="term" value="P:protein quality control for misfolded or incompletely synthesized proteins"/>
    <property type="evidence" value="ECO:0007669"/>
    <property type="project" value="TreeGrafter"/>
</dbReference>
<dbReference type="GO" id="GO:0004176">
    <property type="term" value="F:ATP-dependent peptidase activity"/>
    <property type="evidence" value="ECO:0007669"/>
    <property type="project" value="InterPro"/>
</dbReference>
<dbReference type="OrthoDB" id="9802800at2"/>
<dbReference type="GO" id="GO:0051117">
    <property type="term" value="F:ATPase binding"/>
    <property type="evidence" value="ECO:0007669"/>
    <property type="project" value="TreeGrafter"/>
</dbReference>
<dbReference type="Pfam" id="PF00574">
    <property type="entry name" value="CLP_protease"/>
    <property type="match status" value="1"/>
</dbReference>
<dbReference type="InterPro" id="IPR001907">
    <property type="entry name" value="ClpP"/>
</dbReference>
<keyword evidence="4" id="KW-0378">Hydrolase</keyword>
<sequence length="196" mass="21514">MPWWNPFRKTGAKDAREPANTSQAIHERLLRDRIVMIGVPIDDEVASLAVAQLLFLESESPTQEIRLFINSPGGSVTATFAICDTVEYVKSPVATICVGECSGSAALLMALGAKGQRFAMRESQFMLTPLTGGAGTTPESRPIIERMRHDLITRLARATGQPAEQVRRDCEAKRTLSAEEAVRYGLVDQLMDRRPA</sequence>
<dbReference type="GO" id="GO:0009368">
    <property type="term" value="C:endopeptidase Clp complex"/>
    <property type="evidence" value="ECO:0007669"/>
    <property type="project" value="TreeGrafter"/>
</dbReference>
<evidence type="ECO:0000256" key="2">
    <source>
        <dbReference type="RuleBase" id="RU003567"/>
    </source>
</evidence>
<keyword evidence="4" id="KW-0645">Protease</keyword>
<name>A0A3A8QQI0_9BACT</name>
<comment type="caution">
    <text evidence="4">The sequence shown here is derived from an EMBL/GenBank/DDBJ whole genome shotgun (WGS) entry which is preliminary data.</text>
</comment>
<dbReference type="PANTHER" id="PTHR10381">
    <property type="entry name" value="ATP-DEPENDENT CLP PROTEASE PROTEOLYTIC SUBUNIT"/>
    <property type="match status" value="1"/>
</dbReference>
<gene>
    <name evidence="4" type="ORF">D7X96_09615</name>
</gene>
<dbReference type="Proteomes" id="UP000282656">
    <property type="component" value="Unassembled WGS sequence"/>
</dbReference>
<organism evidence="4 5">
    <name type="scientific">Corallococcus interemptor</name>
    <dbReference type="NCBI Taxonomy" id="2316720"/>
    <lineage>
        <taxon>Bacteria</taxon>
        <taxon>Pseudomonadati</taxon>
        <taxon>Myxococcota</taxon>
        <taxon>Myxococcia</taxon>
        <taxon>Myxococcales</taxon>
        <taxon>Cystobacterineae</taxon>
        <taxon>Myxococcaceae</taxon>
        <taxon>Corallococcus</taxon>
    </lineage>
</organism>
<proteinExistence type="inferred from homology"/>
<dbReference type="GO" id="GO:0004252">
    <property type="term" value="F:serine-type endopeptidase activity"/>
    <property type="evidence" value="ECO:0007669"/>
    <property type="project" value="InterPro"/>
</dbReference>
<accession>A0A3A8QQI0</accession>
<evidence type="ECO:0000313" key="5">
    <source>
        <dbReference type="Proteomes" id="UP000282656"/>
    </source>
</evidence>
<evidence type="ECO:0000313" key="4">
    <source>
        <dbReference type="EMBL" id="RKH71029.1"/>
    </source>
</evidence>
<evidence type="ECO:0000256" key="3">
    <source>
        <dbReference type="SAM" id="MobiDB-lite"/>
    </source>
</evidence>
<dbReference type="Gene3D" id="3.90.226.10">
    <property type="entry name" value="2-enoyl-CoA Hydratase, Chain A, domain 1"/>
    <property type="match status" value="1"/>
</dbReference>
<reference evidence="5" key="1">
    <citation type="submission" date="2018-09" db="EMBL/GenBank/DDBJ databases">
        <authorList>
            <person name="Livingstone P.G."/>
            <person name="Whitworth D.E."/>
        </authorList>
    </citation>
    <scope>NUCLEOTIDE SEQUENCE [LARGE SCALE GENOMIC DNA]</scope>
    <source>
        <strain evidence="5">AB047A</strain>
    </source>
</reference>
<feature type="region of interest" description="Disordered" evidence="3">
    <location>
        <begin position="1"/>
        <end position="21"/>
    </location>
</feature>
<dbReference type="PRINTS" id="PR00127">
    <property type="entry name" value="CLPPROTEASEP"/>
</dbReference>
<comment type="similarity">
    <text evidence="1 2">Belongs to the peptidase S14 family.</text>
</comment>
<evidence type="ECO:0000256" key="1">
    <source>
        <dbReference type="ARBA" id="ARBA00007039"/>
    </source>
</evidence>
<dbReference type="CDD" id="cd07017">
    <property type="entry name" value="S14_ClpP_2"/>
    <property type="match status" value="1"/>
</dbReference>
<dbReference type="InterPro" id="IPR023562">
    <property type="entry name" value="ClpP/TepA"/>
</dbReference>
<dbReference type="EMBL" id="RAWM01000018">
    <property type="protein sequence ID" value="RKH71029.1"/>
    <property type="molecule type" value="Genomic_DNA"/>
</dbReference>